<dbReference type="EMBL" id="CAUZLR010000005">
    <property type="protein sequence ID" value="CAK1240641.1"/>
    <property type="molecule type" value="Genomic_DNA"/>
</dbReference>
<gene>
    <name evidence="1" type="ORF">R54839_PPFHFPJH_00877</name>
</gene>
<accession>A0ABM9MUE1</accession>
<evidence type="ECO:0000313" key="1">
    <source>
        <dbReference type="EMBL" id="CAK1240641.1"/>
    </source>
</evidence>
<organism evidence="1 2">
    <name type="scientific">Fructobacillus fructosus</name>
    <dbReference type="NCBI Taxonomy" id="1631"/>
    <lineage>
        <taxon>Bacteria</taxon>
        <taxon>Bacillati</taxon>
        <taxon>Bacillota</taxon>
        <taxon>Bacilli</taxon>
        <taxon>Lactobacillales</taxon>
        <taxon>Lactobacillaceae</taxon>
        <taxon>Fructobacillus</taxon>
    </lineage>
</organism>
<dbReference type="RefSeq" id="WP_338346185.1">
    <property type="nucleotide sequence ID" value="NZ_CAUZLR010000005.1"/>
</dbReference>
<name>A0ABM9MUE1_9LACO</name>
<protein>
    <recommendedName>
        <fullName evidence="3">Phage protein</fullName>
    </recommendedName>
</protein>
<proteinExistence type="predicted"/>
<dbReference type="Proteomes" id="UP001314261">
    <property type="component" value="Unassembled WGS sequence"/>
</dbReference>
<sequence>MAKKDSEQIAREIFKAVEPLWKKQPNTIYAIRVVMPEFKHDINVFFEWNKIGRATIYREVASYDSGNVDAVMDAVEVLKTKYNLTVNLYK</sequence>
<evidence type="ECO:0008006" key="3">
    <source>
        <dbReference type="Google" id="ProtNLM"/>
    </source>
</evidence>
<keyword evidence="2" id="KW-1185">Reference proteome</keyword>
<evidence type="ECO:0000313" key="2">
    <source>
        <dbReference type="Proteomes" id="UP001314261"/>
    </source>
</evidence>
<comment type="caution">
    <text evidence="1">The sequence shown here is derived from an EMBL/GenBank/DDBJ whole genome shotgun (WGS) entry which is preliminary data.</text>
</comment>
<reference evidence="1 2" key="1">
    <citation type="submission" date="2023-10" db="EMBL/GenBank/DDBJ databases">
        <authorList>
            <person name="Botero Cardona J."/>
        </authorList>
    </citation>
    <scope>NUCLEOTIDE SEQUENCE [LARGE SCALE GENOMIC DNA]</scope>
    <source>
        <strain evidence="1 2">R-54839</strain>
    </source>
</reference>